<gene>
    <name evidence="3" type="ORF">C4618_11225</name>
</gene>
<evidence type="ECO:0000313" key="3">
    <source>
        <dbReference type="EMBL" id="RDY77579.1"/>
    </source>
</evidence>
<dbReference type="AlphaFoldDB" id="A0A7Z6RA95"/>
<sequence>MENKVKTVAVFSGYYLPFLGGIERYTDKMTADLVKRGYRVVIVTTNHGDLPIIDEDKGRKIYRLPTKNIVKQRYPIINKNREYNTLMKYVSDENIDFVICNTRFQLTTLEGLSFAKNHHLPSIVLDHGSSHFSVNNRFLDFFGAIYEHLLTARVKHYRPDFYAVSKRSVEWLKHFNIEAKGVIYNSVSESLGSDFAGTAYLEKSADDIFITYAGRIIKEKGIELLLEAFSMSQYSENVYLQIAGDGPELAHLKEKYQSKQINFLGKLNFEQTMSLMAQTDIFVYPSMYPEGLPTSILEAGLLSSAIIATDRGGTVEVIDSPELGIIMEENTQSLHESLDLLVKDKALREKLQQNIAKRIKEHFTWEKTVEKLDYIFKSYRSYD</sequence>
<name>A0A7Z6RA95_STRAG</name>
<dbReference type="InterPro" id="IPR028098">
    <property type="entry name" value="Glyco_trans_4-like_N"/>
</dbReference>
<keyword evidence="3" id="KW-0808">Transferase</keyword>
<evidence type="ECO:0000259" key="1">
    <source>
        <dbReference type="Pfam" id="PF00534"/>
    </source>
</evidence>
<organism evidence="3 4">
    <name type="scientific">Streptococcus agalactiae</name>
    <dbReference type="NCBI Taxonomy" id="1311"/>
    <lineage>
        <taxon>Bacteria</taxon>
        <taxon>Bacillati</taxon>
        <taxon>Bacillota</taxon>
        <taxon>Bacilli</taxon>
        <taxon>Lactobacillales</taxon>
        <taxon>Streptococcaceae</taxon>
        <taxon>Streptococcus</taxon>
    </lineage>
</organism>
<dbReference type="RefSeq" id="WP_047211707.1">
    <property type="nucleotide sequence ID" value="NZ_CQCG01000003.1"/>
</dbReference>
<dbReference type="GO" id="GO:0016757">
    <property type="term" value="F:glycosyltransferase activity"/>
    <property type="evidence" value="ECO:0007669"/>
    <property type="project" value="InterPro"/>
</dbReference>
<evidence type="ECO:0000259" key="2">
    <source>
        <dbReference type="Pfam" id="PF13439"/>
    </source>
</evidence>
<dbReference type="PANTHER" id="PTHR45947:SF3">
    <property type="entry name" value="SULFOQUINOVOSYL TRANSFERASE SQD2"/>
    <property type="match status" value="1"/>
</dbReference>
<feature type="domain" description="Glycosyltransferase subfamily 4-like N-terminal" evidence="2">
    <location>
        <begin position="20"/>
        <end position="188"/>
    </location>
</feature>
<dbReference type="EMBL" id="QHGZ01000223">
    <property type="protein sequence ID" value="RDY77579.1"/>
    <property type="molecule type" value="Genomic_DNA"/>
</dbReference>
<accession>A0A7Z6RA95</accession>
<feature type="domain" description="Glycosyl transferase family 1" evidence="1">
    <location>
        <begin position="203"/>
        <end position="357"/>
    </location>
</feature>
<proteinExistence type="predicted"/>
<protein>
    <submittedName>
        <fullName evidence="3">Glycosyltransferase family 1 protein</fullName>
    </submittedName>
</protein>
<dbReference type="PANTHER" id="PTHR45947">
    <property type="entry name" value="SULFOQUINOVOSYL TRANSFERASE SQD2"/>
    <property type="match status" value="1"/>
</dbReference>
<dbReference type="Proteomes" id="UP000256718">
    <property type="component" value="Unassembled WGS sequence"/>
</dbReference>
<dbReference type="InterPro" id="IPR050194">
    <property type="entry name" value="Glycosyltransferase_grp1"/>
</dbReference>
<reference evidence="3 4" key="1">
    <citation type="journal article" date="2018" name="Emerg. Microbes Infect.">
        <title>Phenotypic and molecular analysis of nontypeable Group B streptococci: identification of cps2a and hybrid cps2a/cps5 Group B streptococcal capsule gene clusters.</title>
        <authorList>
            <person name="Alhhazmi A."/>
            <person name="Tyrrell G.J."/>
        </authorList>
    </citation>
    <scope>NUCLEOTIDE SEQUENCE [LARGE SCALE GENOMIC DNA]</scope>
    <source>
        <strain evidence="3 4">PLGBS17</strain>
    </source>
</reference>
<dbReference type="Pfam" id="PF13439">
    <property type="entry name" value="Glyco_transf_4"/>
    <property type="match status" value="1"/>
</dbReference>
<dbReference type="InterPro" id="IPR001296">
    <property type="entry name" value="Glyco_trans_1"/>
</dbReference>
<dbReference type="Pfam" id="PF00534">
    <property type="entry name" value="Glycos_transf_1"/>
    <property type="match status" value="1"/>
</dbReference>
<dbReference type="CDD" id="cd03801">
    <property type="entry name" value="GT4_PimA-like"/>
    <property type="match status" value="1"/>
</dbReference>
<evidence type="ECO:0000313" key="4">
    <source>
        <dbReference type="Proteomes" id="UP000256718"/>
    </source>
</evidence>
<comment type="caution">
    <text evidence="3">The sequence shown here is derived from an EMBL/GenBank/DDBJ whole genome shotgun (WGS) entry which is preliminary data.</text>
</comment>
<dbReference type="Gene3D" id="3.40.50.2000">
    <property type="entry name" value="Glycogen Phosphorylase B"/>
    <property type="match status" value="2"/>
</dbReference>
<dbReference type="SUPFAM" id="SSF53756">
    <property type="entry name" value="UDP-Glycosyltransferase/glycogen phosphorylase"/>
    <property type="match status" value="1"/>
</dbReference>